<dbReference type="Proteomes" id="UP000218288">
    <property type="component" value="Chromosome"/>
</dbReference>
<reference evidence="1 2" key="1">
    <citation type="journal article" date="2016" name="Genome Announc.">
        <title>Complete Genome Sequence of Methylobacterium populi P-1M, Isolated from Pink-Pigmented Household Biofilm.</title>
        <authorList>
            <person name="Morohoshi T."/>
            <person name="Ikeda T."/>
        </authorList>
    </citation>
    <scope>NUCLEOTIDE SEQUENCE [LARGE SCALE GENOMIC DNA]</scope>
    <source>
        <strain evidence="1 2">P-1M</strain>
    </source>
</reference>
<gene>
    <name evidence="1" type="primary">bthur0011_35120</name>
    <name evidence="1" type="ORF">MPPM_4777</name>
</gene>
<protein>
    <submittedName>
        <fullName evidence="1">TMP repeat-containing protein</fullName>
    </submittedName>
</protein>
<sequence length="88" mass="9291">MTLDEMVEDLRADAEDIASDLEGIPPEETVTGQAAQTLEEFGAALAQIRDGAAEAVEIARAALALEKPLKPIGGAEDTIRGLLKPRHV</sequence>
<evidence type="ECO:0000313" key="1">
    <source>
        <dbReference type="EMBL" id="BAU93382.1"/>
    </source>
</evidence>
<accession>A0A169RG79</accession>
<dbReference type="RefSeq" id="WP_096487124.1">
    <property type="nucleotide sequence ID" value="NZ_AP014809.1"/>
</dbReference>
<dbReference type="AlphaFoldDB" id="A0A169RG79"/>
<name>A0A169RG79_9HYPH</name>
<organism evidence="1 2">
    <name type="scientific">Methylorubrum populi</name>
    <dbReference type="NCBI Taxonomy" id="223967"/>
    <lineage>
        <taxon>Bacteria</taxon>
        <taxon>Pseudomonadati</taxon>
        <taxon>Pseudomonadota</taxon>
        <taxon>Alphaproteobacteria</taxon>
        <taxon>Hyphomicrobiales</taxon>
        <taxon>Methylobacteriaceae</taxon>
        <taxon>Methylorubrum</taxon>
    </lineage>
</organism>
<proteinExistence type="predicted"/>
<evidence type="ECO:0000313" key="2">
    <source>
        <dbReference type="Proteomes" id="UP000218288"/>
    </source>
</evidence>
<dbReference type="EMBL" id="AP014809">
    <property type="protein sequence ID" value="BAU93382.1"/>
    <property type="molecule type" value="Genomic_DNA"/>
</dbReference>